<keyword evidence="4" id="KW-0812">Transmembrane</keyword>
<evidence type="ECO:0000256" key="2">
    <source>
        <dbReference type="ARBA" id="ARBA00010913"/>
    </source>
</evidence>
<evidence type="ECO:0000256" key="1">
    <source>
        <dbReference type="ARBA" id="ARBA00004374"/>
    </source>
</evidence>
<organism evidence="7 8">
    <name type="scientific">Trichomonascus ciferrii</name>
    <dbReference type="NCBI Taxonomy" id="44093"/>
    <lineage>
        <taxon>Eukaryota</taxon>
        <taxon>Fungi</taxon>
        <taxon>Dikarya</taxon>
        <taxon>Ascomycota</taxon>
        <taxon>Saccharomycotina</taxon>
        <taxon>Dipodascomycetes</taxon>
        <taxon>Dipodascales</taxon>
        <taxon>Trichomonascaceae</taxon>
        <taxon>Trichomonascus</taxon>
        <taxon>Trichomonascus ciferrii complex</taxon>
    </lineage>
</organism>
<evidence type="ECO:0000256" key="5">
    <source>
        <dbReference type="ARBA" id="ARBA00023136"/>
    </source>
</evidence>
<sequence length="376" mass="41544">MNLMSFGVYEKVKFGLDAAPPSIFSTPNKLDLDATLHITKAKRFLARTGTDVGNGEGNGYATFTYKNIFGGAEKLSFDATIGTSSRSSYILNFTSPINNSPKWRGELIGYVTDRNIPWASHEQIVRGLTAKVASARQELGYEAVWRTISCTGDYSSATVRDQAGMDIKSSIYHSWAYDTRDNHLTPSRGFYFKTLQEIAGLGGHGTPFIKGSYESQYAFSFLRDILTLSVGTRGGLLWMAENKSSHLMDRFYLGGGNDVRGFRLSGIGPRDDDDYVGGDIYFASGISLFSKLPRLSPQNPLRLHTFVNGGTILPVDQTRPLPFRELLYGQSISAGFGLLYTHPIARFELNFTLPLVAREREGLRKGLQFGVGLSFL</sequence>
<protein>
    <recommendedName>
        <fullName evidence="6">Bacterial surface antigen (D15) domain-containing protein</fullName>
    </recommendedName>
</protein>
<evidence type="ECO:0000256" key="4">
    <source>
        <dbReference type="ARBA" id="ARBA00022692"/>
    </source>
</evidence>
<reference evidence="7" key="1">
    <citation type="journal article" date="2019" name="G3 (Bethesda)">
        <title>Genome Assemblies of Two Rare Opportunistic Yeast Pathogens: Diutina rugosa (syn. Candida rugosa) and Trichomonascus ciferrii (syn. Candida ciferrii).</title>
        <authorList>
            <person name="Mixao V."/>
            <person name="Saus E."/>
            <person name="Hansen A.P."/>
            <person name="Lass-Florl C."/>
            <person name="Gabaldon T."/>
        </authorList>
    </citation>
    <scope>NUCLEOTIDE SEQUENCE</scope>
    <source>
        <strain evidence="7">CBS 4856</strain>
    </source>
</reference>
<dbReference type="OrthoDB" id="1724197at2759"/>
<dbReference type="InterPro" id="IPR039910">
    <property type="entry name" value="D15-like"/>
</dbReference>
<evidence type="ECO:0000313" key="8">
    <source>
        <dbReference type="Proteomes" id="UP000761534"/>
    </source>
</evidence>
<accession>A0A642UV87</accession>
<dbReference type="GO" id="GO:0045040">
    <property type="term" value="P:protein insertion into mitochondrial outer membrane"/>
    <property type="evidence" value="ECO:0007669"/>
    <property type="project" value="TreeGrafter"/>
</dbReference>
<proteinExistence type="inferred from homology"/>
<comment type="similarity">
    <text evidence="2">Belongs to the SAM50/omp85 family.</text>
</comment>
<dbReference type="InterPro" id="IPR000184">
    <property type="entry name" value="Bac_surfAg_D15"/>
</dbReference>
<comment type="caution">
    <text evidence="7">The sequence shown here is derived from an EMBL/GenBank/DDBJ whole genome shotgun (WGS) entry which is preliminary data.</text>
</comment>
<comment type="subcellular location">
    <subcellularLocation>
        <location evidence="1">Mitochondrion outer membrane</location>
        <topology evidence="1">Multi-pass membrane protein</topology>
    </subcellularLocation>
</comment>
<dbReference type="PANTHER" id="PTHR12815">
    <property type="entry name" value="SORTING AND ASSEMBLY MACHINERY SAMM50 PROTEIN FAMILY MEMBER"/>
    <property type="match status" value="1"/>
</dbReference>
<feature type="domain" description="Bacterial surface antigen (D15)" evidence="6">
    <location>
        <begin position="67"/>
        <end position="375"/>
    </location>
</feature>
<keyword evidence="5" id="KW-0472">Membrane</keyword>
<dbReference type="Pfam" id="PF01103">
    <property type="entry name" value="Omp85"/>
    <property type="match status" value="1"/>
</dbReference>
<dbReference type="Gene3D" id="2.40.160.50">
    <property type="entry name" value="membrane protein fhac: a member of the omp85/tpsb transporter family"/>
    <property type="match status" value="1"/>
</dbReference>
<dbReference type="GO" id="GO:0005741">
    <property type="term" value="C:mitochondrial outer membrane"/>
    <property type="evidence" value="ECO:0007669"/>
    <property type="project" value="UniProtKB-SubCell"/>
</dbReference>
<gene>
    <name evidence="7" type="ORF">TRICI_005198</name>
</gene>
<dbReference type="AlphaFoldDB" id="A0A642UV87"/>
<evidence type="ECO:0000256" key="3">
    <source>
        <dbReference type="ARBA" id="ARBA00022452"/>
    </source>
</evidence>
<evidence type="ECO:0000259" key="6">
    <source>
        <dbReference type="Pfam" id="PF01103"/>
    </source>
</evidence>
<dbReference type="Proteomes" id="UP000761534">
    <property type="component" value="Unassembled WGS sequence"/>
</dbReference>
<dbReference type="VEuPathDB" id="FungiDB:TRICI_005198"/>
<keyword evidence="3" id="KW-1134">Transmembrane beta strand</keyword>
<name>A0A642UV87_9ASCO</name>
<dbReference type="EMBL" id="SWFS01000404">
    <property type="protein sequence ID" value="KAA8906015.1"/>
    <property type="molecule type" value="Genomic_DNA"/>
</dbReference>
<dbReference type="PANTHER" id="PTHR12815:SF18">
    <property type="entry name" value="SORTING AND ASSEMBLY MACHINERY COMPONENT 50 HOMOLOG"/>
    <property type="match status" value="1"/>
</dbReference>
<keyword evidence="8" id="KW-1185">Reference proteome</keyword>
<evidence type="ECO:0000313" key="7">
    <source>
        <dbReference type="EMBL" id="KAA8906015.1"/>
    </source>
</evidence>